<dbReference type="Pfam" id="PF13365">
    <property type="entry name" value="Trypsin_2"/>
    <property type="match status" value="1"/>
</dbReference>
<keyword evidence="1" id="KW-0645">Protease</keyword>
<dbReference type="InterPro" id="IPR009003">
    <property type="entry name" value="Peptidase_S1_PA"/>
</dbReference>
<protein>
    <submittedName>
        <fullName evidence="1">Serine protease</fullName>
    </submittedName>
</protein>
<dbReference type="GO" id="GO:0006508">
    <property type="term" value="P:proteolysis"/>
    <property type="evidence" value="ECO:0007669"/>
    <property type="project" value="UniProtKB-KW"/>
</dbReference>
<dbReference type="RefSeq" id="WP_149569223.1">
    <property type="nucleotide sequence ID" value="NZ_CP035807.1"/>
</dbReference>
<dbReference type="AlphaFoldDB" id="A0A5C1QFY4"/>
<keyword evidence="2" id="KW-1185">Reference proteome</keyword>
<dbReference type="Proteomes" id="UP000323824">
    <property type="component" value="Chromosome"/>
</dbReference>
<dbReference type="PROSITE" id="PS51257">
    <property type="entry name" value="PROKAR_LIPOPROTEIN"/>
    <property type="match status" value="1"/>
</dbReference>
<dbReference type="Gene3D" id="2.40.10.120">
    <property type="match status" value="1"/>
</dbReference>
<dbReference type="SUPFAM" id="SSF50494">
    <property type="entry name" value="Trypsin-like serine proteases"/>
    <property type="match status" value="1"/>
</dbReference>
<evidence type="ECO:0000313" key="2">
    <source>
        <dbReference type="Proteomes" id="UP000323824"/>
    </source>
</evidence>
<reference evidence="1 2" key="1">
    <citation type="submission" date="2019-02" db="EMBL/GenBank/DDBJ databases">
        <authorList>
            <person name="Fomenkov A."/>
            <person name="Dubinina G."/>
            <person name="Grabovich M."/>
            <person name="Vincze T."/>
            <person name="Roberts R.J."/>
        </authorList>
    </citation>
    <scope>NUCLEOTIDE SEQUENCE [LARGE SCALE GENOMIC DNA]</scope>
    <source>
        <strain evidence="1 2">P</strain>
    </source>
</reference>
<evidence type="ECO:0000313" key="1">
    <source>
        <dbReference type="EMBL" id="QEN05989.1"/>
    </source>
</evidence>
<name>A0A5C1QFY4_9SPIO</name>
<dbReference type="EMBL" id="CP035807">
    <property type="protein sequence ID" value="QEN05989.1"/>
    <property type="molecule type" value="Genomic_DNA"/>
</dbReference>
<proteinExistence type="predicted"/>
<dbReference type="GO" id="GO:0008233">
    <property type="term" value="F:peptidase activity"/>
    <property type="evidence" value="ECO:0007669"/>
    <property type="project" value="UniProtKB-KW"/>
</dbReference>
<keyword evidence="1" id="KW-0378">Hydrolase</keyword>
<sequence length="659" mass="75981">MKFKNRIKFVVIAITISFLGCVSPKDGQNRTLSNRKREIVLNSTFEVLIKKPVKDNLTYERDLPWDNISYNIRNDEYYSIGTAFSVSDKELLSAFHVIQLGEDSLVYRNYYIRDNKGNVYEVDNVTSFNKSKDFIKFTVKDYTFDYWLQLEDTYTINTTVFSVGNAYGEGIIIRDGNLIGTIPESENGQWVFLKSSSDVNSGNSGGPLLNSNGKVIGIVSSKKDNIAYSIPINEVISQEPNKGFFHYNLRYGFSLFPERLKAEYFDFSFDLPMNYQRIIKETKEIVNREYKLKMDMLFEENRGETFPNGNSSLEALIGNTYSFMPQVIFKDQTSKVWTISGIENKSENLRGEGSLSYSSLFDESFIINIDKPDKISLGELVSDSSKVMDLVLEGINVPRKFAGEDIRILSYGKPMESRFIMDDYGRKWKRSIWLIDFSDEVLISYTLPTPKGVYGIVTSSRSSNLHDLAYDYDKMLNFVEISYYGTFEEWSEFLSLSDLIPNRFKDISIYKNNDGKVVLDSSIFSVNDYQDIFENNSKLEITLDFDIFKKSEKNIWDIRRVVFAEENRDNFFVLYNNLKPQAAMRKAYKESWEDFLTVSHPFNSSPFIEDSSAKIGKLLNFDIGEEAPDEIFSIFLSKEGKVEDDLMAKYLDSINISLK</sequence>
<organism evidence="1 2">
    <name type="scientific">Thiospirochaeta perfilievii</name>
    <dbReference type="NCBI Taxonomy" id="252967"/>
    <lineage>
        <taxon>Bacteria</taxon>
        <taxon>Pseudomonadati</taxon>
        <taxon>Spirochaetota</taxon>
        <taxon>Spirochaetia</taxon>
        <taxon>Spirochaetales</taxon>
        <taxon>Spirochaetaceae</taxon>
        <taxon>Thiospirochaeta</taxon>
    </lineage>
</organism>
<dbReference type="KEGG" id="sper:EW093_15215"/>
<reference evidence="1 2" key="2">
    <citation type="submission" date="2019-09" db="EMBL/GenBank/DDBJ databases">
        <title>Complete Genome Sequence and Methylome Analysis of free living Spirochaetas.</title>
        <authorList>
            <person name="Leshcheva N."/>
            <person name="Mikheeva N."/>
        </authorList>
    </citation>
    <scope>NUCLEOTIDE SEQUENCE [LARGE SCALE GENOMIC DNA]</scope>
    <source>
        <strain evidence="1 2">P</strain>
    </source>
</reference>
<dbReference type="OrthoDB" id="212300at2"/>
<gene>
    <name evidence="1" type="ORF">EW093_15215</name>
</gene>
<accession>A0A5C1QFY4</accession>